<dbReference type="Proteomes" id="UP001152795">
    <property type="component" value="Unassembled WGS sequence"/>
</dbReference>
<dbReference type="AlphaFoldDB" id="A0A7D9IU56"/>
<accession>A0A7D9IU56</accession>
<dbReference type="GO" id="GO:0042371">
    <property type="term" value="P:vitamin K biosynthetic process"/>
    <property type="evidence" value="ECO:0007669"/>
    <property type="project" value="TreeGrafter"/>
</dbReference>
<dbReference type="GO" id="GO:0016020">
    <property type="term" value="C:membrane"/>
    <property type="evidence" value="ECO:0007669"/>
    <property type="project" value="UniProtKB-SubCell"/>
</dbReference>
<dbReference type="InterPro" id="IPR000537">
    <property type="entry name" value="UbiA_prenyltransferase"/>
</dbReference>
<comment type="caution">
    <text evidence="10">The sequence shown here is derived from an EMBL/GenBank/DDBJ whole genome shotgun (WGS) entry which is preliminary data.</text>
</comment>
<dbReference type="CDD" id="cd13962">
    <property type="entry name" value="PT_UbiA_UBIAD1"/>
    <property type="match status" value="1"/>
</dbReference>
<evidence type="ECO:0000256" key="3">
    <source>
        <dbReference type="ARBA" id="ARBA00005985"/>
    </source>
</evidence>
<keyword evidence="5" id="KW-0637">Prenyltransferase</keyword>
<evidence type="ECO:0000256" key="2">
    <source>
        <dbReference type="ARBA" id="ARBA00004863"/>
    </source>
</evidence>
<evidence type="ECO:0000256" key="9">
    <source>
        <dbReference type="ARBA" id="ARBA00023136"/>
    </source>
</evidence>
<comment type="subcellular location">
    <subcellularLocation>
        <location evidence="1">Membrane</location>
        <topology evidence="1">Multi-pass membrane protein</topology>
    </subcellularLocation>
</comment>
<evidence type="ECO:0000256" key="6">
    <source>
        <dbReference type="ARBA" id="ARBA00022679"/>
    </source>
</evidence>
<dbReference type="InterPro" id="IPR044878">
    <property type="entry name" value="UbiA_sf"/>
</dbReference>
<keyword evidence="6" id="KW-0808">Transferase</keyword>
<dbReference type="PANTHER" id="PTHR13929">
    <property type="entry name" value="1,4-DIHYDROXY-2-NAPHTHOATE OCTAPRENYLTRANSFERASE"/>
    <property type="match status" value="1"/>
</dbReference>
<organism evidence="10 11">
    <name type="scientific">Paramuricea clavata</name>
    <name type="common">Red gorgonian</name>
    <name type="synonym">Violescent sea-whip</name>
    <dbReference type="NCBI Taxonomy" id="317549"/>
    <lineage>
        <taxon>Eukaryota</taxon>
        <taxon>Metazoa</taxon>
        <taxon>Cnidaria</taxon>
        <taxon>Anthozoa</taxon>
        <taxon>Octocorallia</taxon>
        <taxon>Malacalcyonacea</taxon>
        <taxon>Plexauridae</taxon>
        <taxon>Paramuricea</taxon>
    </lineage>
</organism>
<gene>
    <name evidence="10" type="ORF">PACLA_8A037550</name>
</gene>
<keyword evidence="8" id="KW-1133">Transmembrane helix</keyword>
<comment type="similarity">
    <text evidence="3">Belongs to the UbiA prenyltransferase family.</text>
</comment>
<dbReference type="EMBL" id="CACRXK020009407">
    <property type="protein sequence ID" value="CAB4017103.1"/>
    <property type="molecule type" value="Genomic_DNA"/>
</dbReference>
<reference evidence="10" key="1">
    <citation type="submission" date="2020-04" db="EMBL/GenBank/DDBJ databases">
        <authorList>
            <person name="Alioto T."/>
            <person name="Alioto T."/>
            <person name="Gomez Garrido J."/>
        </authorList>
    </citation>
    <scope>NUCLEOTIDE SEQUENCE</scope>
    <source>
        <strain evidence="10">A484AB</strain>
    </source>
</reference>
<dbReference type="GO" id="GO:0009234">
    <property type="term" value="P:menaquinone biosynthetic process"/>
    <property type="evidence" value="ECO:0007669"/>
    <property type="project" value="UniProtKB-UniPathway"/>
</dbReference>
<keyword evidence="11" id="KW-1185">Reference proteome</keyword>
<dbReference type="Pfam" id="PF01040">
    <property type="entry name" value="UbiA"/>
    <property type="match status" value="1"/>
</dbReference>
<dbReference type="Gene3D" id="1.10.357.140">
    <property type="entry name" value="UbiA prenyltransferase"/>
    <property type="match status" value="1"/>
</dbReference>
<keyword evidence="4" id="KW-0474">Menaquinone biosynthesis</keyword>
<dbReference type="PANTHER" id="PTHR13929:SF0">
    <property type="entry name" value="UBIA PRENYLTRANSFERASE DOMAIN-CONTAINING PROTEIN 1"/>
    <property type="match status" value="1"/>
</dbReference>
<evidence type="ECO:0000256" key="8">
    <source>
        <dbReference type="ARBA" id="ARBA00022989"/>
    </source>
</evidence>
<keyword evidence="9" id="KW-0472">Membrane</keyword>
<dbReference type="GO" id="GO:0004659">
    <property type="term" value="F:prenyltransferase activity"/>
    <property type="evidence" value="ECO:0007669"/>
    <property type="project" value="UniProtKB-KW"/>
</dbReference>
<evidence type="ECO:0000256" key="5">
    <source>
        <dbReference type="ARBA" id="ARBA00022602"/>
    </source>
</evidence>
<evidence type="ECO:0000313" key="10">
    <source>
        <dbReference type="EMBL" id="CAB4017103.1"/>
    </source>
</evidence>
<dbReference type="InterPro" id="IPR026046">
    <property type="entry name" value="UBIAD1"/>
</dbReference>
<proteinExistence type="inferred from homology"/>
<evidence type="ECO:0000313" key="11">
    <source>
        <dbReference type="Proteomes" id="UP001152795"/>
    </source>
</evidence>
<sequence length="354" mass="39205">MTTPLEHMFRLGRPKFLMYSNVIYTVGVAAAYKSNPTLPFNLGSYIWVCLLVHAIHAMTHYFNEYYDFEADCANKNPSPWTGGSRVLVEGKLKPKVSLLIGRLISLIVLSNAAIYYGITGNVPATMTIVLGVIFGHGYSAWPLSTSRRGLGEASVCLVLNILVPLVGYQSHDPSSPFGNSLLWAILLPLVPIQFVRMMVMNMADLEPDKITGKLTLVARLGMQLSCIVHGIGIVFAYILHIWLYVYGYLSTTTFLLMLIPAPIGLRQIPNVFIRPWKFDNPFWSSQHNILSMAMALAGILLSGGRPLSGTSWALIFPLALISISVLVLFKKIVDAAKAHESFNKRQSTVFAREE</sequence>
<dbReference type="OrthoDB" id="2109654at2759"/>
<evidence type="ECO:0000256" key="1">
    <source>
        <dbReference type="ARBA" id="ARBA00004141"/>
    </source>
</evidence>
<protein>
    <submittedName>
        <fullName evidence="10">Prenyltransferase</fullName>
    </submittedName>
</protein>
<dbReference type="UniPathway" id="UPA00079"/>
<name>A0A7D9IU56_PARCT</name>
<keyword evidence="7" id="KW-0812">Transmembrane</keyword>
<evidence type="ECO:0000256" key="7">
    <source>
        <dbReference type="ARBA" id="ARBA00022692"/>
    </source>
</evidence>
<evidence type="ECO:0000256" key="4">
    <source>
        <dbReference type="ARBA" id="ARBA00022428"/>
    </source>
</evidence>
<comment type="pathway">
    <text evidence="2">Quinol/quinone metabolism; menaquinone biosynthesis.</text>
</comment>